<dbReference type="InterPro" id="IPR009057">
    <property type="entry name" value="Homeodomain-like_sf"/>
</dbReference>
<evidence type="ECO:0000256" key="1">
    <source>
        <dbReference type="ARBA" id="ARBA00023015"/>
    </source>
</evidence>
<dbReference type="OrthoDB" id="6194859at2"/>
<keyword evidence="1" id="KW-0805">Transcription regulation</keyword>
<sequence>MPPKTISRTLGKNLGRAQPHKQLLHSYEIQLMIRNLVEQQAVALTDIIQGSGVAARELDNPAHRLTLEQELALYTNISHLNNDPLLALRTGARLGLPNYGILGYAMMGAATVREALQLLVEFAPLVSWASHSKLSRETVAGESCLCLSIFPTPADTVTNEMEVESTMASLQTIFNELVGEPVLFAAIDMAHPLRAKGKEGYSVFFQCPITFAAGRNALLVSKSLLDRRLPHAQPEYAELLKDLCRETMSTLTEDRGLVAAVKAIITEWDNGVPTLEQVAEKFHQSSRTLRRHLKDLGLSYQAILDEVRFSEAKRYLSSTHLTVEAIGSSLGYADVRSFRVAFKRWSGVAPTVWRSKFQ</sequence>
<dbReference type="GO" id="GO:0000976">
    <property type="term" value="F:transcription cis-regulatory region binding"/>
    <property type="evidence" value="ECO:0007669"/>
    <property type="project" value="TreeGrafter"/>
</dbReference>
<dbReference type="Proteomes" id="UP000193450">
    <property type="component" value="Chromosome"/>
</dbReference>
<dbReference type="SMART" id="SM00342">
    <property type="entry name" value="HTH_ARAC"/>
    <property type="match status" value="1"/>
</dbReference>
<dbReference type="STRING" id="716816.BST96_18470"/>
<dbReference type="Gene3D" id="1.10.10.60">
    <property type="entry name" value="Homeodomain-like"/>
    <property type="match status" value="1"/>
</dbReference>
<feature type="domain" description="HTH araC/xylS-type" evidence="4">
    <location>
        <begin position="258"/>
        <end position="356"/>
    </location>
</feature>
<evidence type="ECO:0000313" key="6">
    <source>
        <dbReference type="Proteomes" id="UP000193450"/>
    </source>
</evidence>
<dbReference type="SUPFAM" id="SSF46689">
    <property type="entry name" value="Homeodomain-like"/>
    <property type="match status" value="1"/>
</dbReference>
<evidence type="ECO:0000256" key="2">
    <source>
        <dbReference type="ARBA" id="ARBA00023125"/>
    </source>
</evidence>
<organism evidence="5 6">
    <name type="scientific">Oceanicoccus sagamiensis</name>
    <dbReference type="NCBI Taxonomy" id="716816"/>
    <lineage>
        <taxon>Bacteria</taxon>
        <taxon>Pseudomonadati</taxon>
        <taxon>Pseudomonadota</taxon>
        <taxon>Gammaproteobacteria</taxon>
        <taxon>Cellvibrionales</taxon>
        <taxon>Spongiibacteraceae</taxon>
        <taxon>Oceanicoccus</taxon>
    </lineage>
</organism>
<dbReference type="Pfam" id="PF12625">
    <property type="entry name" value="Arabinose_bd"/>
    <property type="match status" value="1"/>
</dbReference>
<dbReference type="PROSITE" id="PS01124">
    <property type="entry name" value="HTH_ARAC_FAMILY_2"/>
    <property type="match status" value="1"/>
</dbReference>
<dbReference type="PANTHER" id="PTHR47894">
    <property type="entry name" value="HTH-TYPE TRANSCRIPTIONAL REGULATOR GADX"/>
    <property type="match status" value="1"/>
</dbReference>
<dbReference type="Pfam" id="PF12833">
    <property type="entry name" value="HTH_18"/>
    <property type="match status" value="1"/>
</dbReference>
<dbReference type="KEGG" id="osg:BST96_18470"/>
<dbReference type="PANTHER" id="PTHR47894:SF1">
    <property type="entry name" value="HTH-TYPE TRANSCRIPTIONAL REGULATOR VQSM"/>
    <property type="match status" value="1"/>
</dbReference>
<name>A0A1X9NEC6_9GAMM</name>
<dbReference type="InterPro" id="IPR032687">
    <property type="entry name" value="AraC-type_N"/>
</dbReference>
<proteinExistence type="predicted"/>
<evidence type="ECO:0000256" key="3">
    <source>
        <dbReference type="ARBA" id="ARBA00023163"/>
    </source>
</evidence>
<dbReference type="InterPro" id="IPR018060">
    <property type="entry name" value="HTH_AraC"/>
</dbReference>
<dbReference type="GO" id="GO:0003700">
    <property type="term" value="F:DNA-binding transcription factor activity"/>
    <property type="evidence" value="ECO:0007669"/>
    <property type="project" value="InterPro"/>
</dbReference>
<reference evidence="5 6" key="1">
    <citation type="submission" date="2016-11" db="EMBL/GenBank/DDBJ databases">
        <title>Trade-off between light-utilization and light-protection in marine flavobacteria.</title>
        <authorList>
            <person name="Kumagai Y."/>
        </authorList>
    </citation>
    <scope>NUCLEOTIDE SEQUENCE [LARGE SCALE GENOMIC DNA]</scope>
    <source>
        <strain evidence="5 6">NBRC 107125</strain>
    </source>
</reference>
<dbReference type="RefSeq" id="WP_085760103.1">
    <property type="nucleotide sequence ID" value="NZ_CP019343.1"/>
</dbReference>
<dbReference type="GO" id="GO:0005829">
    <property type="term" value="C:cytosol"/>
    <property type="evidence" value="ECO:0007669"/>
    <property type="project" value="TreeGrafter"/>
</dbReference>
<evidence type="ECO:0000259" key="4">
    <source>
        <dbReference type="PROSITE" id="PS01124"/>
    </source>
</evidence>
<protein>
    <recommendedName>
        <fullName evidence="4">HTH araC/xylS-type domain-containing protein</fullName>
    </recommendedName>
</protein>
<dbReference type="AlphaFoldDB" id="A0A1X9NEC6"/>
<keyword evidence="3" id="KW-0804">Transcription</keyword>
<dbReference type="EMBL" id="CP019343">
    <property type="protein sequence ID" value="ARN75906.1"/>
    <property type="molecule type" value="Genomic_DNA"/>
</dbReference>
<evidence type="ECO:0000313" key="5">
    <source>
        <dbReference type="EMBL" id="ARN75906.1"/>
    </source>
</evidence>
<keyword evidence="2" id="KW-0238">DNA-binding</keyword>
<keyword evidence="6" id="KW-1185">Reference proteome</keyword>
<accession>A0A1X9NEC6</accession>
<gene>
    <name evidence="5" type="ORF">BST96_18470</name>
</gene>